<dbReference type="AlphaFoldDB" id="A0A0P9N6Q1"/>
<evidence type="ECO:0000256" key="1">
    <source>
        <dbReference type="SAM" id="MobiDB-lite"/>
    </source>
</evidence>
<evidence type="ECO:0000313" key="2">
    <source>
        <dbReference type="EMBL" id="KPX00749.1"/>
    </source>
</evidence>
<dbReference type="EMBL" id="LJQC01000427">
    <property type="protein sequence ID" value="KPX00749.1"/>
    <property type="molecule type" value="Genomic_DNA"/>
</dbReference>
<keyword evidence="3" id="KW-1185">Reference proteome</keyword>
<accession>A0A0P9N6Q1</accession>
<comment type="caution">
    <text evidence="2">The sequence shown here is derived from an EMBL/GenBank/DDBJ whole genome shotgun (WGS) entry which is preliminary data.</text>
</comment>
<dbReference type="Proteomes" id="UP000051335">
    <property type="component" value="Unassembled WGS sequence"/>
</dbReference>
<reference evidence="2 3" key="1">
    <citation type="submission" date="2015-09" db="EMBL/GenBank/DDBJ databases">
        <title>Genome announcement of multiple Pseudomonas syringae strains.</title>
        <authorList>
            <person name="Thakur S."/>
            <person name="Wang P.W."/>
            <person name="Gong Y."/>
            <person name="Weir B.S."/>
            <person name="Guttman D.S."/>
        </authorList>
    </citation>
    <scope>NUCLEOTIDE SEQUENCE [LARGE SCALE GENOMIC DNA]</scope>
    <source>
        <strain evidence="2 3">ICMP17001</strain>
    </source>
</reference>
<protein>
    <submittedName>
        <fullName evidence="2">Uncharacterized protein</fullName>
    </submittedName>
</protein>
<proteinExistence type="predicted"/>
<name>A0A0P9N6Q1_9PSED</name>
<sequence length="39" mass="4350">MAWGIRTGETLLTANNRGQSDRRNHGGIDLDQKATTHWA</sequence>
<organism evidence="2 3">
    <name type="scientific">Pseudomonas syringae pv. coryli</name>
    <dbReference type="NCBI Taxonomy" id="317659"/>
    <lineage>
        <taxon>Bacteria</taxon>
        <taxon>Pseudomonadati</taxon>
        <taxon>Pseudomonadota</taxon>
        <taxon>Gammaproteobacteria</taxon>
        <taxon>Pseudomonadales</taxon>
        <taxon>Pseudomonadaceae</taxon>
        <taxon>Pseudomonas</taxon>
    </lineage>
</organism>
<dbReference type="PATRIC" id="fig|317659.3.peg.3045"/>
<gene>
    <name evidence="2" type="ORF">ALO75_01965</name>
</gene>
<feature type="region of interest" description="Disordered" evidence="1">
    <location>
        <begin position="1"/>
        <end position="39"/>
    </location>
</feature>
<feature type="compositionally biased region" description="Basic and acidic residues" evidence="1">
    <location>
        <begin position="19"/>
        <end position="39"/>
    </location>
</feature>
<evidence type="ECO:0000313" key="3">
    <source>
        <dbReference type="Proteomes" id="UP000051335"/>
    </source>
</evidence>